<evidence type="ECO:0000313" key="1">
    <source>
        <dbReference type="EMBL" id="RYO97635.1"/>
    </source>
</evidence>
<proteinExistence type="predicted"/>
<keyword evidence="2" id="KW-1185">Reference proteome</keyword>
<sequence>MLNVNVIGTSNCVKEEMKSMKRGSSIVNCGSQQVRHALGLMSAYARRRMPFAACPKPRSTKAGPRESGSTCYVQPDEIAAPVVFLLGDESKFVMNRSAPIDYHDASGLKRTPIEDVYFISWYGSTGIRYEPKSTTPAATPLLLVNRQLHRETKDALERIPGRGRSYSLDFMLAKEELLWLTWTLVPAYAQHVDSIDVTVRVVGAMRVLPAFHKWNQWHSIFSGGDGGPPVAVWLFYSVLERFLKAGSVGRALDPKLGEYGRSGRCYSEEEATRLGFVDRKITVKHLNIDCVSPADEAVLADTESSRDWWYTRQLSGLVPASHTEPMDIQQHLRGVMRPE</sequence>
<name>A0A4Q4T5P0_9PEZI</name>
<dbReference type="EMBL" id="QJNU01000485">
    <property type="protein sequence ID" value="RYO97635.1"/>
    <property type="molecule type" value="Genomic_DNA"/>
</dbReference>
<dbReference type="Gene3D" id="3.40.50.720">
    <property type="entry name" value="NAD(P)-binding Rossmann-like Domain"/>
    <property type="match status" value="1"/>
</dbReference>
<comment type="caution">
    <text evidence="1">The sequence shown here is derived from an EMBL/GenBank/DDBJ whole genome shotgun (WGS) entry which is preliminary data.</text>
</comment>
<dbReference type="Proteomes" id="UP000293360">
    <property type="component" value="Unassembled WGS sequence"/>
</dbReference>
<accession>A0A4Q4T5P0</accession>
<reference evidence="1 2" key="1">
    <citation type="submission" date="2018-06" db="EMBL/GenBank/DDBJ databases">
        <title>Complete Genomes of Monosporascus.</title>
        <authorList>
            <person name="Robinson A.J."/>
            <person name="Natvig D.O."/>
        </authorList>
    </citation>
    <scope>NUCLEOTIDE SEQUENCE [LARGE SCALE GENOMIC DNA]</scope>
    <source>
        <strain evidence="1 2">CBS 110550</strain>
    </source>
</reference>
<organism evidence="1 2">
    <name type="scientific">Monosporascus ibericus</name>
    <dbReference type="NCBI Taxonomy" id="155417"/>
    <lineage>
        <taxon>Eukaryota</taxon>
        <taxon>Fungi</taxon>
        <taxon>Dikarya</taxon>
        <taxon>Ascomycota</taxon>
        <taxon>Pezizomycotina</taxon>
        <taxon>Sordariomycetes</taxon>
        <taxon>Xylariomycetidae</taxon>
        <taxon>Xylariales</taxon>
        <taxon>Xylariales incertae sedis</taxon>
        <taxon>Monosporascus</taxon>
    </lineage>
</organism>
<dbReference type="STRING" id="155417.A0A4Q4T5P0"/>
<protein>
    <submittedName>
        <fullName evidence="1">Uncharacterized protein</fullName>
    </submittedName>
</protein>
<evidence type="ECO:0000313" key="2">
    <source>
        <dbReference type="Proteomes" id="UP000293360"/>
    </source>
</evidence>
<dbReference type="AlphaFoldDB" id="A0A4Q4T5P0"/>
<dbReference type="InterPro" id="IPR036291">
    <property type="entry name" value="NAD(P)-bd_dom_sf"/>
</dbReference>
<dbReference type="OrthoDB" id="1669814at2759"/>
<dbReference type="SUPFAM" id="SSF51735">
    <property type="entry name" value="NAD(P)-binding Rossmann-fold domains"/>
    <property type="match status" value="1"/>
</dbReference>
<gene>
    <name evidence="1" type="ORF">DL764_007272</name>
</gene>